<reference evidence="11" key="2">
    <citation type="submission" date="2025-05" db="UniProtKB">
        <authorList>
            <consortium name="Ensembl"/>
        </authorList>
    </citation>
    <scope>IDENTIFICATION</scope>
    <source>
        <strain evidence="11">broiler</strain>
    </source>
</reference>
<organism evidence="11 12">
    <name type="scientific">Gallus gallus</name>
    <name type="common">Chicken</name>
    <dbReference type="NCBI Taxonomy" id="9031"/>
    <lineage>
        <taxon>Eukaryota</taxon>
        <taxon>Metazoa</taxon>
        <taxon>Chordata</taxon>
        <taxon>Craniata</taxon>
        <taxon>Vertebrata</taxon>
        <taxon>Euteleostomi</taxon>
        <taxon>Archelosauria</taxon>
        <taxon>Archosauria</taxon>
        <taxon>Dinosauria</taxon>
        <taxon>Saurischia</taxon>
        <taxon>Theropoda</taxon>
        <taxon>Coelurosauria</taxon>
        <taxon>Aves</taxon>
        <taxon>Neognathae</taxon>
        <taxon>Galloanserae</taxon>
        <taxon>Galliformes</taxon>
        <taxon>Phasianidae</taxon>
        <taxon>Phasianinae</taxon>
        <taxon>Gallus</taxon>
    </lineage>
</organism>
<dbReference type="AlphaFoldDB" id="A0A8V0ZVE4"/>
<dbReference type="Gene3D" id="3.40.50.720">
    <property type="entry name" value="NAD(P)-binding Rossmann-like Domain"/>
    <property type="match status" value="1"/>
</dbReference>
<dbReference type="InterPro" id="IPR055170">
    <property type="entry name" value="GFO_IDH_MocA-like_dom"/>
</dbReference>
<sequence>MKLLPGVGVFGAGSTARLLIPLLRAEGFSVEALWGKTEEEAKQLAQEMSVAFYTSHTDDVLLHQDVDLVCIHIPPPLTRQIAVKALGTSLSLGIGKNVICEKAATSVDAFRMVTAARYYPKLMSIVGNVLRFLPAFVKMKQLIEERYVGNVMICDVRVYGGSLLSHKYSWICDELMGGGGLHTMGTYIIDLLSHLVGRRAQKVHGLLKTFVKQNAAISGIRHVTGDDFCFFQMLMSDGVCCTVTLNFNMPGSFVHEVMVVGSSGRLVARGTDLYGQKNTALQEELLFSDSLAVSKGLLDKGFQDVPLLYLKGMVYMVQALRQSFQEQEDRRTWDQQPVSMAASFEDGLYMQSVVEAIKKSSRSGEWEAVEVMTEEPDANQNLCEALQRNNL</sequence>
<dbReference type="InterPro" id="IPR000683">
    <property type="entry name" value="Gfo/Idh/MocA-like_OxRdtase_N"/>
</dbReference>
<evidence type="ECO:0000313" key="12">
    <source>
        <dbReference type="Proteomes" id="UP000000539"/>
    </source>
</evidence>
<dbReference type="OrthoDB" id="446809at2759"/>
<accession>A0A8V0ZVE4</accession>
<evidence type="ECO:0000256" key="2">
    <source>
        <dbReference type="ARBA" id="ARBA00010928"/>
    </source>
</evidence>
<dbReference type="InterPro" id="IPR036291">
    <property type="entry name" value="NAD(P)-bd_dom_sf"/>
</dbReference>
<feature type="domain" description="Gfo/Idh/MocA-like oxidoreductase N-terminal" evidence="9">
    <location>
        <begin position="7"/>
        <end position="121"/>
    </location>
</feature>
<keyword evidence="3" id="KW-0964">Secreted</keyword>
<comment type="subcellular location">
    <subcellularLocation>
        <location evidence="1">Secreted</location>
        <location evidence="1">Extracellular space</location>
        <location evidence="1">Extracellular matrix</location>
    </subcellularLocation>
</comment>
<dbReference type="PANTHER" id="PTHR43818:SF8">
    <property type="entry name" value="GLUCOSE-FRUCTOSE OXIDOREDUCTASE DOMAIN-CONTAINING PROTEIN 2"/>
    <property type="match status" value="1"/>
</dbReference>
<dbReference type="Ensembl" id="ENSGALT00010054351.1">
    <property type="protein sequence ID" value="ENSGALP00010032828.1"/>
    <property type="gene ID" value="ENSGALG00010022340.1"/>
</dbReference>
<keyword evidence="12" id="KW-1185">Reference proteome</keyword>
<dbReference type="Gene3D" id="3.30.360.10">
    <property type="entry name" value="Dihydrodipicolinate Reductase, domain 2"/>
    <property type="match status" value="1"/>
</dbReference>
<dbReference type="FunFam" id="3.30.360.10:FF:000025">
    <property type="entry name" value="Glucose-fructose oxidoreductase domain-containing protein 2"/>
    <property type="match status" value="1"/>
</dbReference>
<dbReference type="PANTHER" id="PTHR43818">
    <property type="entry name" value="BCDNA.GH03377"/>
    <property type="match status" value="1"/>
</dbReference>
<dbReference type="Pfam" id="PF22725">
    <property type="entry name" value="GFO_IDH_MocA_C3"/>
    <property type="match status" value="1"/>
</dbReference>
<dbReference type="GO" id="GO:0031012">
    <property type="term" value="C:extracellular matrix"/>
    <property type="evidence" value="ECO:0000318"/>
    <property type="project" value="GO_Central"/>
</dbReference>
<dbReference type="GO" id="GO:0016491">
    <property type="term" value="F:oxidoreductase activity"/>
    <property type="evidence" value="ECO:0007669"/>
    <property type="project" value="UniProtKB-KW"/>
</dbReference>
<feature type="domain" description="GFO/IDH/MocA-like oxidoreductase" evidence="10">
    <location>
        <begin position="136"/>
        <end position="266"/>
    </location>
</feature>
<evidence type="ECO:0000256" key="1">
    <source>
        <dbReference type="ARBA" id="ARBA00004498"/>
    </source>
</evidence>
<dbReference type="GO" id="GO:0000166">
    <property type="term" value="F:nucleotide binding"/>
    <property type="evidence" value="ECO:0007669"/>
    <property type="project" value="InterPro"/>
</dbReference>
<evidence type="ECO:0000313" key="11">
    <source>
        <dbReference type="Ensembl" id="ENSGALP00010032826.1"/>
    </source>
</evidence>
<dbReference type="CTD" id="81577"/>
<comment type="similarity">
    <text evidence="2">Belongs to the Gfo/Idh/MocA family.</text>
</comment>
<evidence type="ECO:0000256" key="3">
    <source>
        <dbReference type="ARBA" id="ARBA00022525"/>
    </source>
</evidence>
<dbReference type="GO" id="GO:0030198">
    <property type="term" value="P:extracellular matrix organization"/>
    <property type="evidence" value="ECO:0000318"/>
    <property type="project" value="GO_Central"/>
</dbReference>
<dbReference type="RefSeq" id="XP_015147782.2">
    <property type="nucleotide sequence ID" value="XM_015292296.4"/>
</dbReference>
<evidence type="ECO:0000256" key="8">
    <source>
        <dbReference type="ARBA" id="ARBA00040293"/>
    </source>
</evidence>
<evidence type="ECO:0000256" key="4">
    <source>
        <dbReference type="ARBA" id="ARBA00022530"/>
    </source>
</evidence>
<comment type="function">
    <text evidence="7">Promotes matrix assembly.</text>
</comment>
<dbReference type="SMR" id="A0A8V0ZVE4"/>
<dbReference type="InterPro" id="IPR050463">
    <property type="entry name" value="Gfo/Idh/MocA_oxidrdct_glycsds"/>
</dbReference>
<dbReference type="Ensembl" id="ENSGALT00010054347.1">
    <property type="protein sequence ID" value="ENSGALP00010032826.1"/>
    <property type="gene ID" value="ENSGALG00010022340.1"/>
</dbReference>
<dbReference type="FunFam" id="3.40.50.720:FF:000233">
    <property type="entry name" value="Glucose-fructose oxidoreductase domain-containing protein 2"/>
    <property type="match status" value="1"/>
</dbReference>
<evidence type="ECO:0000256" key="6">
    <source>
        <dbReference type="ARBA" id="ARBA00023002"/>
    </source>
</evidence>
<keyword evidence="6" id="KW-0560">Oxidoreductase</keyword>
<evidence type="ECO:0000256" key="5">
    <source>
        <dbReference type="ARBA" id="ARBA00022729"/>
    </source>
</evidence>
<name>A0A8V0ZVE4_CHICK</name>
<dbReference type="SUPFAM" id="SSF51735">
    <property type="entry name" value="NAD(P)-binding Rossmann-fold domains"/>
    <property type="match status" value="1"/>
</dbReference>
<dbReference type="GeneTree" id="ENSGT00940000156501"/>
<evidence type="ECO:0000259" key="10">
    <source>
        <dbReference type="Pfam" id="PF22725"/>
    </source>
</evidence>
<dbReference type="RefSeq" id="XP_046781356.1">
    <property type="nucleotide sequence ID" value="XM_046925400.1"/>
</dbReference>
<dbReference type="GeneID" id="415642"/>
<dbReference type="Pfam" id="PF01408">
    <property type="entry name" value="GFO_IDH_MocA"/>
    <property type="match status" value="1"/>
</dbReference>
<evidence type="ECO:0000256" key="7">
    <source>
        <dbReference type="ARBA" id="ARBA00037474"/>
    </source>
</evidence>
<evidence type="ECO:0000259" key="9">
    <source>
        <dbReference type="Pfam" id="PF01408"/>
    </source>
</evidence>
<reference evidence="11" key="1">
    <citation type="submission" date="2020-11" db="EMBL/GenBank/DDBJ databases">
        <title>Gallus gallus (Chicken) genome, bGalGal1, GRCg7b, maternal haplotype autosomes + Z &amp; W.</title>
        <authorList>
            <person name="Warren W."/>
            <person name="Formenti G."/>
            <person name="Fedrigo O."/>
            <person name="Haase B."/>
            <person name="Mountcastle J."/>
            <person name="Balacco J."/>
            <person name="Tracey A."/>
            <person name="Schneider V."/>
            <person name="Okimoto R."/>
            <person name="Cheng H."/>
            <person name="Hawken R."/>
            <person name="Howe K."/>
            <person name="Jarvis E.D."/>
        </authorList>
    </citation>
    <scope>NUCLEOTIDE SEQUENCE [LARGE SCALE GENOMIC DNA]</scope>
    <source>
        <strain evidence="11">Broiler</strain>
    </source>
</reference>
<dbReference type="Proteomes" id="UP000000539">
    <property type="component" value="Chromosome 11"/>
</dbReference>
<dbReference type="SUPFAM" id="SSF55347">
    <property type="entry name" value="Glyceraldehyde-3-phosphate dehydrogenase-like, C-terminal domain"/>
    <property type="match status" value="1"/>
</dbReference>
<keyword evidence="4" id="KW-0272">Extracellular matrix</keyword>
<gene>
    <name evidence="11" type="primary">GFOD2</name>
</gene>
<keyword evidence="5" id="KW-0732">Signal</keyword>
<protein>
    <recommendedName>
        <fullName evidence="8">Glucose-fructose oxidoreductase domain-containing protein 2</fullName>
    </recommendedName>
</protein>
<proteinExistence type="inferred from homology"/>